<dbReference type="AlphaFoldDB" id="A0A100VWE1"/>
<dbReference type="GO" id="GO:0016491">
    <property type="term" value="F:oxidoreductase activity"/>
    <property type="evidence" value="ECO:0007669"/>
    <property type="project" value="UniProtKB-KW"/>
</dbReference>
<keyword evidence="2" id="KW-0560">Oxidoreductase</keyword>
<name>A0A100VWE1_9MYCO</name>
<accession>A0A100VWE1</accession>
<dbReference type="Proteomes" id="UP000069620">
    <property type="component" value="Unassembled WGS sequence"/>
</dbReference>
<dbReference type="SUPFAM" id="SSF51735">
    <property type="entry name" value="NAD(P)-binding Rossmann-fold domains"/>
    <property type="match status" value="1"/>
</dbReference>
<protein>
    <submittedName>
        <fullName evidence="4">Dehydrogenase/reductase</fullName>
    </submittedName>
</protein>
<reference evidence="5" key="1">
    <citation type="journal article" date="2016" name="Genome Announc.">
        <title>Draft Genome Sequences of Five Rapidly Growing Mycobacterium Species, M. thermoresistibile, M. fortuitum subsp. acetamidolyticum, M. canariasense, M. brisbanense, and M. novocastrense.</title>
        <authorList>
            <person name="Katahira K."/>
            <person name="Ogura Y."/>
            <person name="Gotoh Y."/>
            <person name="Hayashi T."/>
        </authorList>
    </citation>
    <scope>NUCLEOTIDE SEQUENCE [LARGE SCALE GENOMIC DNA]</scope>
    <source>
        <strain evidence="5">JCM15654</strain>
    </source>
</reference>
<proteinExistence type="inferred from homology"/>
<evidence type="ECO:0000256" key="1">
    <source>
        <dbReference type="ARBA" id="ARBA00006484"/>
    </source>
</evidence>
<sequence>MTTTRTAVITGANTGLGFECARALLHSDPSWHVLLAVRDTGRGMAAAAALGHPERTAVAELDLASLCSVDQFACTITQLDVPPVHALVCNAGVQLVSGSHTTRDGYEMTFGVNHLGHFALVRRLLGQLVAPARIVVVSSGTHDPDKYTGMPAPRYTSAEELSTPEVSEYSAEEGRRRYTTSKLCNVLFSYELDRRLGHGAEGITVNAFDPGMMPGSGLARDYPPAQRLAWRFVLPLLRVLPGVRSTRRSGADLAALVADPRYDGVTGAYFAGARQIRSSRDSYDESMAADLWRVSDRLVSTSG</sequence>
<dbReference type="PRINTS" id="PR00081">
    <property type="entry name" value="GDHRDH"/>
</dbReference>
<dbReference type="Gene3D" id="3.40.50.720">
    <property type="entry name" value="NAD(P)-binding Rossmann-like Domain"/>
    <property type="match status" value="1"/>
</dbReference>
<dbReference type="EMBL" id="BCSX01000017">
    <property type="protein sequence ID" value="GAS87179.1"/>
    <property type="molecule type" value="Genomic_DNA"/>
</dbReference>
<dbReference type="OrthoDB" id="3237043at2"/>
<dbReference type="PANTHER" id="PTHR24320:SF148">
    <property type="entry name" value="NAD(P)-BINDING ROSSMANN-FOLD SUPERFAMILY PROTEIN"/>
    <property type="match status" value="1"/>
</dbReference>
<keyword evidence="5" id="KW-1185">Reference proteome</keyword>
<dbReference type="InterPro" id="IPR002347">
    <property type="entry name" value="SDR_fam"/>
</dbReference>
<dbReference type="STRING" id="146020.RMCB_1275"/>
<dbReference type="InterPro" id="IPR036291">
    <property type="entry name" value="NAD(P)-bd_dom_sf"/>
</dbReference>
<dbReference type="Pfam" id="PF00106">
    <property type="entry name" value="adh_short"/>
    <property type="match status" value="1"/>
</dbReference>
<evidence type="ECO:0000313" key="4">
    <source>
        <dbReference type="EMBL" id="GAS87179.1"/>
    </source>
</evidence>
<reference evidence="5" key="2">
    <citation type="submission" date="2016-02" db="EMBL/GenBank/DDBJ databases">
        <title>Draft genome sequence of five rapidly growing Mycobacterium species.</title>
        <authorList>
            <person name="Katahira K."/>
            <person name="Gotou Y."/>
            <person name="Iida K."/>
            <person name="Ogura Y."/>
            <person name="Hayashi T."/>
        </authorList>
    </citation>
    <scope>NUCLEOTIDE SEQUENCE [LARGE SCALE GENOMIC DNA]</scope>
    <source>
        <strain evidence="5">JCM15654</strain>
    </source>
</reference>
<dbReference type="PANTHER" id="PTHR24320">
    <property type="entry name" value="RETINOL DEHYDROGENASE"/>
    <property type="match status" value="1"/>
</dbReference>
<comment type="caution">
    <text evidence="4">The sequence shown here is derived from an EMBL/GenBank/DDBJ whole genome shotgun (WGS) entry which is preliminary data.</text>
</comment>
<dbReference type="RefSeq" id="WP_062828119.1">
    <property type="nucleotide sequence ID" value="NZ_BCSX01000017.1"/>
</dbReference>
<evidence type="ECO:0000256" key="2">
    <source>
        <dbReference type="ARBA" id="ARBA00023002"/>
    </source>
</evidence>
<feature type="region of interest" description="Disordered" evidence="3">
    <location>
        <begin position="143"/>
        <end position="172"/>
    </location>
</feature>
<organism evidence="4 5">
    <name type="scientific">Mycolicibacterium brisbanense</name>
    <dbReference type="NCBI Taxonomy" id="146020"/>
    <lineage>
        <taxon>Bacteria</taxon>
        <taxon>Bacillati</taxon>
        <taxon>Actinomycetota</taxon>
        <taxon>Actinomycetes</taxon>
        <taxon>Mycobacteriales</taxon>
        <taxon>Mycobacteriaceae</taxon>
        <taxon>Mycolicibacterium</taxon>
    </lineage>
</organism>
<comment type="similarity">
    <text evidence="1">Belongs to the short-chain dehydrogenases/reductases (SDR) family.</text>
</comment>
<evidence type="ECO:0000313" key="5">
    <source>
        <dbReference type="Proteomes" id="UP000069620"/>
    </source>
</evidence>
<gene>
    <name evidence="4" type="ORF">RMCB_1275</name>
</gene>
<evidence type="ECO:0000256" key="3">
    <source>
        <dbReference type="SAM" id="MobiDB-lite"/>
    </source>
</evidence>